<evidence type="ECO:0000313" key="2">
    <source>
        <dbReference type="Proteomes" id="UP000593568"/>
    </source>
</evidence>
<gene>
    <name evidence="1" type="ORF">Gotri_027628</name>
</gene>
<organism evidence="1 2">
    <name type="scientific">Gossypium trilobum</name>
    <dbReference type="NCBI Taxonomy" id="34281"/>
    <lineage>
        <taxon>Eukaryota</taxon>
        <taxon>Viridiplantae</taxon>
        <taxon>Streptophyta</taxon>
        <taxon>Embryophyta</taxon>
        <taxon>Tracheophyta</taxon>
        <taxon>Spermatophyta</taxon>
        <taxon>Magnoliopsida</taxon>
        <taxon>eudicotyledons</taxon>
        <taxon>Gunneridae</taxon>
        <taxon>Pentapetalae</taxon>
        <taxon>rosids</taxon>
        <taxon>malvids</taxon>
        <taxon>Malvales</taxon>
        <taxon>Malvaceae</taxon>
        <taxon>Malvoideae</taxon>
        <taxon>Gossypium</taxon>
    </lineage>
</organism>
<dbReference type="EMBL" id="JABEZW010221665">
    <property type="protein sequence ID" value="MBA0786112.1"/>
    <property type="molecule type" value="Genomic_DNA"/>
</dbReference>
<dbReference type="AlphaFoldDB" id="A0A7J9FLC2"/>
<evidence type="ECO:0000313" key="1">
    <source>
        <dbReference type="EMBL" id="MBA0786112.1"/>
    </source>
</evidence>
<reference evidence="1 2" key="1">
    <citation type="journal article" date="2019" name="Genome Biol. Evol.">
        <title>Insights into the evolution of the New World diploid cottons (Gossypium, subgenus Houzingenia) based on genome sequencing.</title>
        <authorList>
            <person name="Grover C.E."/>
            <person name="Arick M.A. 2nd"/>
            <person name="Thrash A."/>
            <person name="Conover J.L."/>
            <person name="Sanders W.S."/>
            <person name="Peterson D.G."/>
            <person name="Frelichowski J.E."/>
            <person name="Scheffler J.A."/>
            <person name="Scheffler B.E."/>
            <person name="Wendel J.F."/>
        </authorList>
    </citation>
    <scope>NUCLEOTIDE SEQUENCE [LARGE SCALE GENOMIC DNA]</scope>
    <source>
        <strain evidence="1">8</strain>
        <tissue evidence="1">Leaf</tissue>
    </source>
</reference>
<name>A0A7J9FLC2_9ROSI</name>
<comment type="caution">
    <text evidence="1">The sequence shown here is derived from an EMBL/GenBank/DDBJ whole genome shotgun (WGS) entry which is preliminary data.</text>
</comment>
<accession>A0A7J9FLC2</accession>
<keyword evidence="2" id="KW-1185">Reference proteome</keyword>
<proteinExistence type="predicted"/>
<sequence length="52" mass="5768">MESLLEPDSLWGVVASRPVYLWISPRGGQVVGTVARESMSLIIKWPVSVQEL</sequence>
<dbReference type="Proteomes" id="UP000593568">
    <property type="component" value="Unassembled WGS sequence"/>
</dbReference>
<protein>
    <submittedName>
        <fullName evidence="1">Uncharacterized protein</fullName>
    </submittedName>
</protein>